<feature type="domain" description="Flagellin C-terminal" evidence="5">
    <location>
        <begin position="230"/>
        <end position="308"/>
    </location>
</feature>
<dbReference type="Pfam" id="PF00700">
    <property type="entry name" value="Flagellin_C"/>
    <property type="match status" value="1"/>
</dbReference>
<dbReference type="RefSeq" id="WP_092339702.1">
    <property type="nucleotide sequence ID" value="NZ_FNIB01000003.1"/>
</dbReference>
<accession>A0A4V3I894</accession>
<dbReference type="EMBL" id="SOFD01000041">
    <property type="protein sequence ID" value="TFB73047.1"/>
    <property type="molecule type" value="Genomic_DNA"/>
</dbReference>
<dbReference type="InterPro" id="IPR001029">
    <property type="entry name" value="Flagellin_N"/>
</dbReference>
<proteinExistence type="inferred from homology"/>
<keyword evidence="9" id="KW-1185">Reference proteome</keyword>
<keyword evidence="6" id="KW-0966">Cell projection</keyword>
<keyword evidence="3" id="KW-0975">Bacterial flagellum</keyword>
<dbReference type="PANTHER" id="PTHR42792:SF1">
    <property type="entry name" value="FLAGELLAR HOOK-ASSOCIATED PROTEIN 3"/>
    <property type="match status" value="1"/>
</dbReference>
<evidence type="ECO:0000313" key="7">
    <source>
        <dbReference type="EMBL" id="TFB73047.1"/>
    </source>
</evidence>
<comment type="similarity">
    <text evidence="2">Belongs to the bacterial flagellin family.</text>
</comment>
<evidence type="ECO:0000259" key="4">
    <source>
        <dbReference type="Pfam" id="PF00669"/>
    </source>
</evidence>
<evidence type="ECO:0000313" key="9">
    <source>
        <dbReference type="Proteomes" id="UP000298252"/>
    </source>
</evidence>
<dbReference type="PANTHER" id="PTHR42792">
    <property type="entry name" value="FLAGELLIN"/>
    <property type="match status" value="1"/>
</dbReference>
<dbReference type="AlphaFoldDB" id="A0A4V3I894"/>
<dbReference type="InterPro" id="IPR046358">
    <property type="entry name" value="Flagellin_C"/>
</dbReference>
<dbReference type="GO" id="GO:0009424">
    <property type="term" value="C:bacterial-type flagellum hook"/>
    <property type="evidence" value="ECO:0007669"/>
    <property type="project" value="InterPro"/>
</dbReference>
<dbReference type="NCBIfam" id="TIGR02550">
    <property type="entry name" value="flagell_flgL"/>
    <property type="match status" value="1"/>
</dbReference>
<evidence type="ECO:0000313" key="6">
    <source>
        <dbReference type="EMBL" id="SDN02196.1"/>
    </source>
</evidence>
<gene>
    <name evidence="7" type="primary">flgL</name>
    <name evidence="7" type="ORF">E3O21_18380</name>
    <name evidence="6" type="ORF">SAMN05216368_103228</name>
</gene>
<dbReference type="Proteomes" id="UP000199639">
    <property type="component" value="Unassembled WGS sequence"/>
</dbReference>
<keyword evidence="6" id="KW-0969">Cilium</keyword>
<dbReference type="Proteomes" id="UP000298252">
    <property type="component" value="Unassembled WGS sequence"/>
</dbReference>
<reference evidence="7 9" key="2">
    <citation type="submission" date="2019-03" db="EMBL/GenBank/DDBJ databases">
        <title>Genomics of glacier-inhabiting Cryobacterium strains.</title>
        <authorList>
            <person name="Liu Q."/>
            <person name="Xin Y.-H."/>
        </authorList>
    </citation>
    <scope>NUCLEOTIDE SEQUENCE [LARGE SCALE GENOMIC DNA]</scope>
    <source>
        <strain evidence="7 9">Hh8</strain>
    </source>
</reference>
<keyword evidence="6" id="KW-0282">Flagellum</keyword>
<comment type="subcellular location">
    <subcellularLocation>
        <location evidence="1">Bacterial flagellum</location>
    </subcellularLocation>
</comment>
<evidence type="ECO:0000256" key="2">
    <source>
        <dbReference type="ARBA" id="ARBA00005709"/>
    </source>
</evidence>
<dbReference type="GO" id="GO:0005198">
    <property type="term" value="F:structural molecule activity"/>
    <property type="evidence" value="ECO:0007669"/>
    <property type="project" value="InterPro"/>
</dbReference>
<evidence type="ECO:0000256" key="1">
    <source>
        <dbReference type="ARBA" id="ARBA00004365"/>
    </source>
</evidence>
<name>A0A4V3I894_9MICO</name>
<evidence type="ECO:0000259" key="5">
    <source>
        <dbReference type="Pfam" id="PF00700"/>
    </source>
</evidence>
<evidence type="ECO:0000313" key="8">
    <source>
        <dbReference type="Proteomes" id="UP000199639"/>
    </source>
</evidence>
<feature type="domain" description="Flagellin N-terminal" evidence="4">
    <location>
        <begin position="7"/>
        <end position="141"/>
    </location>
</feature>
<organism evidence="6 8">
    <name type="scientific">Cryobacterium flavum</name>
    <dbReference type="NCBI Taxonomy" id="1424659"/>
    <lineage>
        <taxon>Bacteria</taxon>
        <taxon>Bacillati</taxon>
        <taxon>Actinomycetota</taxon>
        <taxon>Actinomycetes</taxon>
        <taxon>Micrococcales</taxon>
        <taxon>Microbacteriaceae</taxon>
        <taxon>Cryobacterium</taxon>
    </lineage>
</organism>
<dbReference type="InterPro" id="IPR013384">
    <property type="entry name" value="Flagell_FlgL"/>
</dbReference>
<protein>
    <submittedName>
        <fullName evidence="6 7">Flagellar hook-associated protein 3</fullName>
    </submittedName>
</protein>
<dbReference type="STRING" id="1424659.SAMN05216368_103228"/>
<dbReference type="Gene3D" id="1.20.1330.10">
    <property type="entry name" value="f41 fragment of flagellin, N-terminal domain"/>
    <property type="match status" value="1"/>
</dbReference>
<reference evidence="6 8" key="1">
    <citation type="submission" date="2016-10" db="EMBL/GenBank/DDBJ databases">
        <authorList>
            <person name="Varghese N."/>
            <person name="Submissions S."/>
        </authorList>
    </citation>
    <scope>NUCLEOTIDE SEQUENCE [LARGE SCALE GENOMIC DNA]</scope>
    <source>
        <strain evidence="6 8">CGMCC 1.11215</strain>
    </source>
</reference>
<sequence>MVDRVTTHTQMRAAQRNLQENMTHLARLQEQASTLKSINRSSDDPTAAAAAMAVRAEMRAVDQYSANADNGNDWLTTIESSLGSVSDIMNRVRDLTVQGANSGSLSATAKEAIAIEIDGLKTDLLSQANTKFLGRSVFAGNSDAAMAFAAAGTDSTGATIYAYSGDTAGASSVERRISATSTVRVDAAGATIFGKDDESTGSSSVFALLDNIVADLRSTNSAVNVGSRLEELDTRMAIMTGQRSEMGARQVQMERAQSTLLEKTGTLDAQRSGIEDADLGQVIIDLKLQEVTYQAALAVTARVLQPTLMDFLS</sequence>
<dbReference type="SUPFAM" id="SSF64518">
    <property type="entry name" value="Phase 1 flagellin"/>
    <property type="match status" value="1"/>
</dbReference>
<dbReference type="EMBL" id="FNIB01000003">
    <property type="protein sequence ID" value="SDN02196.1"/>
    <property type="molecule type" value="Genomic_DNA"/>
</dbReference>
<dbReference type="Pfam" id="PF00669">
    <property type="entry name" value="Flagellin_N"/>
    <property type="match status" value="1"/>
</dbReference>
<dbReference type="InterPro" id="IPR001492">
    <property type="entry name" value="Flagellin"/>
</dbReference>
<dbReference type="GO" id="GO:0071973">
    <property type="term" value="P:bacterial-type flagellum-dependent cell motility"/>
    <property type="evidence" value="ECO:0007669"/>
    <property type="project" value="InterPro"/>
</dbReference>
<evidence type="ECO:0000256" key="3">
    <source>
        <dbReference type="ARBA" id="ARBA00023143"/>
    </source>
</evidence>